<keyword evidence="2" id="KW-1185">Reference proteome</keyword>
<protein>
    <submittedName>
        <fullName evidence="1">Uncharacterized protein</fullName>
    </submittedName>
</protein>
<dbReference type="Proteomes" id="UP000288079">
    <property type="component" value="Unassembled WGS sequence"/>
</dbReference>
<evidence type="ECO:0000313" key="1">
    <source>
        <dbReference type="EMBL" id="GCB36837.1"/>
    </source>
</evidence>
<organism evidence="1 2">
    <name type="scientific">Bacteroides faecalis</name>
    <dbReference type="NCBI Taxonomy" id="2447885"/>
    <lineage>
        <taxon>Bacteria</taxon>
        <taxon>Pseudomonadati</taxon>
        <taxon>Bacteroidota</taxon>
        <taxon>Bacteroidia</taxon>
        <taxon>Bacteroidales</taxon>
        <taxon>Bacteroidaceae</taxon>
        <taxon>Bacteroides</taxon>
    </lineage>
</organism>
<dbReference type="OrthoDB" id="1033894at2"/>
<sequence length="136" mass="16431">MFPNYKDFQIAVYYTLGKALPKHIEEVQTEIIENFDIKYNSPMLEHPLQRTPIYEKIILRILDTMEDLKEIHFSDDRTHVVLTGIGKQRLDEYGKEINQRLPFILRHKKFKRHTKEELDKAYRELKEYTDAYLSQD</sequence>
<proteinExistence type="predicted"/>
<gene>
    <name evidence="1" type="ORF">KGMB02408_37820</name>
</gene>
<name>A0A401LZB2_9BACE</name>
<dbReference type="AlphaFoldDB" id="A0A401LZB2"/>
<evidence type="ECO:0000313" key="2">
    <source>
        <dbReference type="Proteomes" id="UP000288079"/>
    </source>
</evidence>
<dbReference type="RefSeq" id="WP_117873813.1">
    <property type="nucleotide sequence ID" value="NZ_BHWB01000015.1"/>
</dbReference>
<dbReference type="EMBL" id="BHWB01000015">
    <property type="protein sequence ID" value="GCB36837.1"/>
    <property type="molecule type" value="Genomic_DNA"/>
</dbReference>
<accession>A0A401LZB2</accession>
<comment type="caution">
    <text evidence="1">The sequence shown here is derived from an EMBL/GenBank/DDBJ whole genome shotgun (WGS) entry which is preliminary data.</text>
</comment>
<reference evidence="1 2" key="1">
    <citation type="submission" date="2018-10" db="EMBL/GenBank/DDBJ databases">
        <title>Draft Genome Sequence of Bacteroides sp. KCTC 15687.</title>
        <authorList>
            <person name="Yu S.Y."/>
            <person name="Kim J.S."/>
            <person name="Oh B.S."/>
            <person name="Park S.H."/>
            <person name="Kang S.W."/>
            <person name="Park J.E."/>
            <person name="Choi S.H."/>
            <person name="Han K.I."/>
            <person name="Lee K.C."/>
            <person name="Eom M.K."/>
            <person name="Suh M.K."/>
            <person name="Lee D.H."/>
            <person name="Yoon H."/>
            <person name="Kim B."/>
            <person name="Yang S.J."/>
            <person name="Lee J.S."/>
            <person name="Lee J.H."/>
        </authorList>
    </citation>
    <scope>NUCLEOTIDE SEQUENCE [LARGE SCALE GENOMIC DNA]</scope>
    <source>
        <strain evidence="1 2">KCTC 15687</strain>
    </source>
</reference>